<dbReference type="SUPFAM" id="SSF103190">
    <property type="entry name" value="Sensory domain-like"/>
    <property type="match status" value="1"/>
</dbReference>
<proteinExistence type="predicted"/>
<dbReference type="PANTHER" id="PTHR32089">
    <property type="entry name" value="METHYL-ACCEPTING CHEMOTAXIS PROTEIN MCPB"/>
    <property type="match status" value="1"/>
</dbReference>
<protein>
    <submittedName>
        <fullName evidence="12">Methyl-accepting chemotaxis protein 4</fullName>
    </submittedName>
</protein>
<evidence type="ECO:0000256" key="9">
    <source>
        <dbReference type="SAM" id="Coils"/>
    </source>
</evidence>
<feature type="coiled-coil region" evidence="9">
    <location>
        <begin position="290"/>
        <end position="317"/>
    </location>
</feature>
<evidence type="ECO:0000259" key="11">
    <source>
        <dbReference type="PROSITE" id="PS50111"/>
    </source>
</evidence>
<dbReference type="GO" id="GO:0007165">
    <property type="term" value="P:signal transduction"/>
    <property type="evidence" value="ECO:0007669"/>
    <property type="project" value="UniProtKB-KW"/>
</dbReference>
<gene>
    <name evidence="12" type="primary">mcp4_3</name>
    <name evidence="12" type="ORF">H0A61_02007</name>
</gene>
<comment type="subcellular location">
    <subcellularLocation>
        <location evidence="1">Cell membrane</location>
        <topology evidence="1">Multi-pass membrane protein</topology>
    </subcellularLocation>
</comment>
<keyword evidence="6 10" id="KW-0472">Membrane</keyword>
<keyword evidence="9" id="KW-0175">Coiled coil</keyword>
<dbReference type="PANTHER" id="PTHR32089:SF112">
    <property type="entry name" value="LYSOZYME-LIKE PROTEIN-RELATED"/>
    <property type="match status" value="1"/>
</dbReference>
<dbReference type="InterPro" id="IPR033479">
    <property type="entry name" value="dCache_1"/>
</dbReference>
<dbReference type="InterPro" id="IPR004089">
    <property type="entry name" value="MCPsignal_dom"/>
</dbReference>
<sequence>MTKSIIIFRIFTATCIILPAAVLFFSTDGKMPAYFSGIIGLELLLSLILLNFLAMSALRFESFIKMSVESSDDNGRNARNKRFYMFDETVKDMYSFIEKVNGIKRELKIVSEQAVYLAEQLSSSMKDLDGSYAQIVDSIQSVATGTEKQSSVAYESKTQLGNLLDLSKDTSDRAVKAGKGFNQLIRVMDDSSAMIKLLVESINGGNQLSDELARDMANLQENSRKIKDITAAVEEVADQTNLLALNAAIEAARAGDYGRGFAVVAQEIRKLSEESKVLAKNIGTLLGVMVEQVNRNMGRTEENLERSKRDVLQAQDSMHAVEEVLKNAYGFQKEIESIQNNAKKQAGEVAAIVEAFDGIVKIAEETAASSQKVAAAGEEQKASMEELVKMSNYFKDTQERLNAIIKNFANNTTLSEEKKKSLGFLIDILNREARSAEILSMDKNRHKSVFERLQKEYPEFQILYSASNGKLFHITRPVDIEDIAFRPWYNEAVKGSPYISEPYVPVGTDDMCVTISVPIIDENREIRGVLASDILVKDL</sequence>
<dbReference type="Pfam" id="PF00015">
    <property type="entry name" value="MCPsignal"/>
    <property type="match status" value="1"/>
</dbReference>
<dbReference type="Pfam" id="PF02743">
    <property type="entry name" value="dCache_1"/>
    <property type="match status" value="1"/>
</dbReference>
<dbReference type="AlphaFoldDB" id="A0A8A0RPX2"/>
<dbReference type="SUPFAM" id="SSF58104">
    <property type="entry name" value="Methyl-accepting chemotaxis protein (MCP) signaling domain"/>
    <property type="match status" value="1"/>
</dbReference>
<dbReference type="Gene3D" id="1.10.287.950">
    <property type="entry name" value="Methyl-accepting chemotaxis protein"/>
    <property type="match status" value="1"/>
</dbReference>
<keyword evidence="7 8" id="KW-0807">Transducer</keyword>
<dbReference type="PROSITE" id="PS50111">
    <property type="entry name" value="CHEMOTAXIS_TRANSDUC_2"/>
    <property type="match status" value="1"/>
</dbReference>
<dbReference type="InterPro" id="IPR029151">
    <property type="entry name" value="Sensor-like_sf"/>
</dbReference>
<evidence type="ECO:0000256" key="4">
    <source>
        <dbReference type="ARBA" id="ARBA00022692"/>
    </source>
</evidence>
<dbReference type="Proteomes" id="UP000662904">
    <property type="component" value="Chromosome"/>
</dbReference>
<evidence type="ECO:0000313" key="13">
    <source>
        <dbReference type="Proteomes" id="UP000662904"/>
    </source>
</evidence>
<evidence type="ECO:0000256" key="7">
    <source>
        <dbReference type="ARBA" id="ARBA00023224"/>
    </source>
</evidence>
<dbReference type="SMART" id="SM00283">
    <property type="entry name" value="MA"/>
    <property type="match status" value="1"/>
</dbReference>
<evidence type="ECO:0000256" key="6">
    <source>
        <dbReference type="ARBA" id="ARBA00023136"/>
    </source>
</evidence>
<organism evidence="12 13">
    <name type="scientific">Koleobacter methoxysyntrophicus</name>
    <dbReference type="NCBI Taxonomy" id="2751313"/>
    <lineage>
        <taxon>Bacteria</taxon>
        <taxon>Bacillati</taxon>
        <taxon>Bacillota</taxon>
        <taxon>Clostridia</taxon>
        <taxon>Koleobacterales</taxon>
        <taxon>Koleobacteraceae</taxon>
        <taxon>Koleobacter</taxon>
    </lineage>
</organism>
<name>A0A8A0RPX2_9FIRM</name>
<keyword evidence="3" id="KW-0145">Chemotaxis</keyword>
<dbReference type="EMBL" id="CP059066">
    <property type="protein sequence ID" value="QSQ09630.1"/>
    <property type="molecule type" value="Genomic_DNA"/>
</dbReference>
<dbReference type="KEGG" id="kme:H0A61_02007"/>
<keyword evidence="2" id="KW-1003">Cell membrane</keyword>
<dbReference type="RefSeq" id="WP_206706978.1">
    <property type="nucleotide sequence ID" value="NZ_CP059066.1"/>
</dbReference>
<dbReference type="CDD" id="cd18773">
    <property type="entry name" value="PDC1_HK_sensor"/>
    <property type="match status" value="1"/>
</dbReference>
<keyword evidence="5 10" id="KW-1133">Transmembrane helix</keyword>
<keyword evidence="4 10" id="KW-0812">Transmembrane</keyword>
<accession>A0A8A0RPX2</accession>
<feature type="transmembrane region" description="Helical" evidence="10">
    <location>
        <begin position="7"/>
        <end position="27"/>
    </location>
</feature>
<feature type="domain" description="Methyl-accepting transducer" evidence="11">
    <location>
        <begin position="124"/>
        <end position="360"/>
    </location>
</feature>
<evidence type="ECO:0000256" key="10">
    <source>
        <dbReference type="SAM" id="Phobius"/>
    </source>
</evidence>
<reference evidence="12" key="1">
    <citation type="submission" date="2020-07" db="EMBL/GenBank/DDBJ databases">
        <title>Koleobacter methoxysyntrophicus gen. nov., sp. nov., a novel anaerobic bacterium isolated from deep subsurface oil field and proposal of Koleobacterales ord. nov. in the phylum Firmicutes.</title>
        <authorList>
            <person name="Sakamoto S."/>
            <person name="Tamaki H."/>
        </authorList>
    </citation>
    <scope>NUCLEOTIDE SEQUENCE</scope>
    <source>
        <strain evidence="12">NRmbB1</strain>
    </source>
</reference>
<keyword evidence="13" id="KW-1185">Reference proteome</keyword>
<evidence type="ECO:0000256" key="1">
    <source>
        <dbReference type="ARBA" id="ARBA00004651"/>
    </source>
</evidence>
<evidence type="ECO:0000256" key="5">
    <source>
        <dbReference type="ARBA" id="ARBA00022989"/>
    </source>
</evidence>
<evidence type="ECO:0000256" key="8">
    <source>
        <dbReference type="PROSITE-ProRule" id="PRU00284"/>
    </source>
</evidence>
<evidence type="ECO:0000256" key="2">
    <source>
        <dbReference type="ARBA" id="ARBA00022475"/>
    </source>
</evidence>
<dbReference type="Gene3D" id="3.30.450.20">
    <property type="entry name" value="PAS domain"/>
    <property type="match status" value="1"/>
</dbReference>
<dbReference type="GO" id="GO:0006935">
    <property type="term" value="P:chemotaxis"/>
    <property type="evidence" value="ECO:0007669"/>
    <property type="project" value="UniProtKB-KW"/>
</dbReference>
<dbReference type="GO" id="GO:0005886">
    <property type="term" value="C:plasma membrane"/>
    <property type="evidence" value="ECO:0007669"/>
    <property type="project" value="UniProtKB-SubCell"/>
</dbReference>
<evidence type="ECO:0000313" key="12">
    <source>
        <dbReference type="EMBL" id="QSQ09630.1"/>
    </source>
</evidence>
<evidence type="ECO:0000256" key="3">
    <source>
        <dbReference type="ARBA" id="ARBA00022500"/>
    </source>
</evidence>
<feature type="transmembrane region" description="Helical" evidence="10">
    <location>
        <begin position="33"/>
        <end position="58"/>
    </location>
</feature>